<keyword evidence="3" id="KW-0201">Cytochrome c-type biogenesis</keyword>
<keyword evidence="5" id="KW-1278">Translocase</keyword>
<sequence length="252" mass="27520">MLIGWVIWRFIIALFDRVVVKLGVNLYTTVKPIIFIIDTNHAMTTVTKPIDTDNKPILTIDKLDVQRGDFVLCQEVQLTLEMGDVCHLIGENGLGKTTLMSQIAGLLPIIHGTCVCAGAMVYVSHQLGISAALTVAQNLRFLLSLYGVDADDTLIDEALWQVGLEGLQDISSVQLSAGQMRRVGLARLFVLTPNEASFWLLDEPLTALDTTMVQRLEACILAFAKAGGAVLMASHQTIKATNRQLNLAEFAL</sequence>
<evidence type="ECO:0000313" key="7">
    <source>
        <dbReference type="EMBL" id="AZQ93359.1"/>
    </source>
</evidence>
<dbReference type="EC" id="3.6.3.41" evidence="7"/>
<dbReference type="GO" id="GO:0022857">
    <property type="term" value="F:transmembrane transporter activity"/>
    <property type="evidence" value="ECO:0007669"/>
    <property type="project" value="InterPro"/>
</dbReference>
<evidence type="ECO:0000256" key="3">
    <source>
        <dbReference type="ARBA" id="ARBA00022748"/>
    </source>
</evidence>
<name>A0A3A9R6N2_MORCA</name>
<dbReference type="GO" id="GO:0005524">
    <property type="term" value="F:ATP binding"/>
    <property type="evidence" value="ECO:0007669"/>
    <property type="project" value="UniProtKB-KW"/>
</dbReference>
<dbReference type="InterPro" id="IPR005895">
    <property type="entry name" value="ABC_transptr_haem_export_CcmA"/>
</dbReference>
<dbReference type="RefSeq" id="WP_003659197.1">
    <property type="nucleotide sequence ID" value="NZ_CP008804.1"/>
</dbReference>
<keyword evidence="4 7" id="KW-0067">ATP-binding</keyword>
<dbReference type="InterPro" id="IPR003439">
    <property type="entry name" value="ABC_transporter-like_ATP-bd"/>
</dbReference>
<dbReference type="InterPro" id="IPR027417">
    <property type="entry name" value="P-loop_NTPase"/>
</dbReference>
<dbReference type="SMART" id="SM00382">
    <property type="entry name" value="AAA"/>
    <property type="match status" value="1"/>
</dbReference>
<evidence type="ECO:0000256" key="4">
    <source>
        <dbReference type="ARBA" id="ARBA00022840"/>
    </source>
</evidence>
<protein>
    <submittedName>
        <fullName evidence="7">Heme ABC exporter, ATP-binding protein CcmA</fullName>
        <ecNumber evidence="7">3.6.3.41</ecNumber>
    </submittedName>
</protein>
<keyword evidence="2" id="KW-0547">Nucleotide-binding</keyword>
<organism evidence="7 8">
    <name type="scientific">Moraxella catarrhalis</name>
    <name type="common">Branhamella catarrhalis</name>
    <dbReference type="NCBI Taxonomy" id="480"/>
    <lineage>
        <taxon>Bacteria</taxon>
        <taxon>Pseudomonadati</taxon>
        <taxon>Pseudomonadota</taxon>
        <taxon>Gammaproteobacteria</taxon>
        <taxon>Moraxellales</taxon>
        <taxon>Moraxellaceae</taxon>
        <taxon>Moraxella</taxon>
    </lineage>
</organism>
<dbReference type="Pfam" id="PF00005">
    <property type="entry name" value="ABC_tran"/>
    <property type="match status" value="1"/>
</dbReference>
<dbReference type="PANTHER" id="PTHR43499:SF1">
    <property type="entry name" value="ABC TRANSPORTER I FAMILY MEMBER 1"/>
    <property type="match status" value="1"/>
</dbReference>
<dbReference type="GO" id="GO:0017004">
    <property type="term" value="P:cytochrome complex assembly"/>
    <property type="evidence" value="ECO:0007669"/>
    <property type="project" value="UniProtKB-KW"/>
</dbReference>
<dbReference type="SUPFAM" id="SSF52540">
    <property type="entry name" value="P-loop containing nucleoside triphosphate hydrolases"/>
    <property type="match status" value="1"/>
</dbReference>
<dbReference type="InterPro" id="IPR003593">
    <property type="entry name" value="AAA+_ATPase"/>
</dbReference>
<dbReference type="Proteomes" id="UP000280228">
    <property type="component" value="Chromosome"/>
</dbReference>
<keyword evidence="7" id="KW-0378">Hydrolase</keyword>
<gene>
    <name evidence="7" type="ORF">EJK53_0553</name>
</gene>
<keyword evidence="1" id="KW-0813">Transport</keyword>
<evidence type="ECO:0000313" key="8">
    <source>
        <dbReference type="Proteomes" id="UP000280228"/>
    </source>
</evidence>
<dbReference type="InterPro" id="IPR017871">
    <property type="entry name" value="ABC_transporter-like_CS"/>
</dbReference>
<proteinExistence type="predicted"/>
<dbReference type="AlphaFoldDB" id="A0A3A9R6N2"/>
<evidence type="ECO:0000256" key="2">
    <source>
        <dbReference type="ARBA" id="ARBA00022741"/>
    </source>
</evidence>
<dbReference type="OMA" id="NLAWLCA"/>
<dbReference type="GO" id="GO:0016887">
    <property type="term" value="F:ATP hydrolysis activity"/>
    <property type="evidence" value="ECO:0007669"/>
    <property type="project" value="InterPro"/>
</dbReference>
<evidence type="ECO:0000256" key="1">
    <source>
        <dbReference type="ARBA" id="ARBA00022448"/>
    </source>
</evidence>
<dbReference type="EMBL" id="CP034662">
    <property type="protein sequence ID" value="AZQ93359.1"/>
    <property type="molecule type" value="Genomic_DNA"/>
</dbReference>
<dbReference type="Gene3D" id="3.40.50.300">
    <property type="entry name" value="P-loop containing nucleotide triphosphate hydrolases"/>
    <property type="match status" value="1"/>
</dbReference>
<dbReference type="NCBIfam" id="TIGR01189">
    <property type="entry name" value="ccmA"/>
    <property type="match status" value="1"/>
</dbReference>
<evidence type="ECO:0000256" key="6">
    <source>
        <dbReference type="ARBA" id="ARBA00023136"/>
    </source>
</evidence>
<evidence type="ECO:0000256" key="5">
    <source>
        <dbReference type="ARBA" id="ARBA00022967"/>
    </source>
</evidence>
<dbReference type="PROSITE" id="PS00211">
    <property type="entry name" value="ABC_TRANSPORTER_1"/>
    <property type="match status" value="1"/>
</dbReference>
<dbReference type="KEGG" id="mcs:DR90_1392"/>
<dbReference type="PANTHER" id="PTHR43499">
    <property type="entry name" value="ABC TRANSPORTER I FAMILY MEMBER 1"/>
    <property type="match status" value="1"/>
</dbReference>
<reference evidence="7 8" key="1">
    <citation type="submission" date="2018-12" db="EMBL/GenBank/DDBJ databases">
        <title>Persistence of Moraxella catarrhalis in Chronic Obstructive Pulmonary Disease and Regulation of the Hag/MID Adhesin.</title>
        <authorList>
            <person name="Murphy T."/>
            <person name="Zhao X."/>
            <person name="Vyas G."/>
            <person name="Aluvathingal J."/>
            <person name="Nadendla S."/>
            <person name="Tallon L."/>
            <person name="Tettelin H."/>
        </authorList>
    </citation>
    <scope>NUCLEOTIDE SEQUENCE [LARGE SCALE GENOMIC DNA]</scope>
    <source>
        <strain evidence="7 8">46P58B1</strain>
    </source>
</reference>
<dbReference type="PROSITE" id="PS50893">
    <property type="entry name" value="ABC_TRANSPORTER_2"/>
    <property type="match status" value="1"/>
</dbReference>
<accession>A0A3A9R6N2</accession>
<keyword evidence="6" id="KW-0472">Membrane</keyword>
<dbReference type="GeneID" id="66586027"/>